<dbReference type="GO" id="GO:0016765">
    <property type="term" value="F:transferase activity, transferring alkyl or aryl (other than methyl) groups"/>
    <property type="evidence" value="ECO:0007669"/>
    <property type="project" value="InterPro"/>
</dbReference>
<feature type="transmembrane region" description="Helical" evidence="5">
    <location>
        <begin position="103"/>
        <end position="121"/>
    </location>
</feature>
<evidence type="ECO:0000256" key="5">
    <source>
        <dbReference type="SAM" id="Phobius"/>
    </source>
</evidence>
<gene>
    <name evidence="6" type="ORF">C484_00360</name>
</gene>
<dbReference type="Proteomes" id="UP000011648">
    <property type="component" value="Unassembled WGS sequence"/>
</dbReference>
<comment type="subcellular location">
    <subcellularLocation>
        <location evidence="1">Cell membrane</location>
        <topology evidence="1">Multi-pass membrane protein</topology>
    </subcellularLocation>
</comment>
<keyword evidence="7" id="KW-1185">Reference proteome</keyword>
<keyword evidence="3 5" id="KW-1133">Transmembrane helix</keyword>
<evidence type="ECO:0000256" key="4">
    <source>
        <dbReference type="ARBA" id="ARBA00023136"/>
    </source>
</evidence>
<evidence type="ECO:0000256" key="1">
    <source>
        <dbReference type="ARBA" id="ARBA00004651"/>
    </source>
</evidence>
<name>M0ADK6_9EURY</name>
<sequence>MGGDTEDINDYGDGIRCRSVLASGQRFEIQTRSDPCDPAAPAPNHDCYYARPATATVHDRSLLGRHTATVRGLWKHVQPIFLLPGAAMSVFGALLAAEFSVGPAIGHVLAVSLAVYVAHLKDGYVDYYVRGEDETNPLSPRALRLAIGLATAGATACIGFLWLRAAAELVAVVLTVPLVVLGHLHAPSLDTGPVTGTADYPLGIVLAMLGGYAAQTGTVSAAVIAVCLALFPLLVGTNVLLDIVDYRHDRRLSKRTIPVALGPSRARFVAIGFIFASVGLLGVAIALGALSQRVAVAGIVPACAGTWCLTGRYSADRAVRVLIGATYAFAGVLFLAIQPDFFI</sequence>
<proteinExistence type="predicted"/>
<feature type="transmembrane region" description="Helical" evidence="5">
    <location>
        <begin position="294"/>
        <end position="311"/>
    </location>
</feature>
<feature type="transmembrane region" description="Helical" evidence="5">
    <location>
        <begin position="318"/>
        <end position="337"/>
    </location>
</feature>
<keyword evidence="2 5" id="KW-0812">Transmembrane</keyword>
<accession>M0ADK6</accession>
<feature type="transmembrane region" description="Helical" evidence="5">
    <location>
        <begin position="142"/>
        <end position="163"/>
    </location>
</feature>
<dbReference type="GO" id="GO:0005886">
    <property type="term" value="C:plasma membrane"/>
    <property type="evidence" value="ECO:0007669"/>
    <property type="project" value="UniProtKB-SubCell"/>
</dbReference>
<evidence type="ECO:0000256" key="2">
    <source>
        <dbReference type="ARBA" id="ARBA00022692"/>
    </source>
</evidence>
<dbReference type="Pfam" id="PF01040">
    <property type="entry name" value="UbiA"/>
    <property type="match status" value="1"/>
</dbReference>
<keyword evidence="6" id="KW-0808">Transferase</keyword>
<evidence type="ECO:0000313" key="7">
    <source>
        <dbReference type="Proteomes" id="UP000011648"/>
    </source>
</evidence>
<comment type="caution">
    <text evidence="6">The sequence shown here is derived from an EMBL/GenBank/DDBJ whole genome shotgun (WGS) entry which is preliminary data.</text>
</comment>
<feature type="transmembrane region" description="Helical" evidence="5">
    <location>
        <begin position="221"/>
        <end position="244"/>
    </location>
</feature>
<protein>
    <submittedName>
        <fullName evidence="6">UbiA prenyltransferase</fullName>
    </submittedName>
</protein>
<dbReference type="AlphaFoldDB" id="M0ADK6"/>
<dbReference type="STRING" id="1230458.C484_00360"/>
<keyword evidence="4 5" id="KW-0472">Membrane</keyword>
<dbReference type="PATRIC" id="fig|1230458.4.peg.69"/>
<dbReference type="EMBL" id="AOIL01000001">
    <property type="protein sequence ID" value="ELY96840.1"/>
    <property type="molecule type" value="Genomic_DNA"/>
</dbReference>
<dbReference type="InterPro" id="IPR000537">
    <property type="entry name" value="UbiA_prenyltransferase"/>
</dbReference>
<organism evidence="6 7">
    <name type="scientific">Natrialba taiwanensis DSM 12281</name>
    <dbReference type="NCBI Taxonomy" id="1230458"/>
    <lineage>
        <taxon>Archaea</taxon>
        <taxon>Methanobacteriati</taxon>
        <taxon>Methanobacteriota</taxon>
        <taxon>Stenosarchaea group</taxon>
        <taxon>Halobacteria</taxon>
        <taxon>Halobacteriales</taxon>
        <taxon>Natrialbaceae</taxon>
        <taxon>Natrialba</taxon>
    </lineage>
</organism>
<dbReference type="CDD" id="cd13956">
    <property type="entry name" value="PT_UbiA"/>
    <property type="match status" value="1"/>
</dbReference>
<evidence type="ECO:0000313" key="6">
    <source>
        <dbReference type="EMBL" id="ELY96840.1"/>
    </source>
</evidence>
<feature type="transmembrane region" description="Helical" evidence="5">
    <location>
        <begin position="80"/>
        <end position="97"/>
    </location>
</feature>
<feature type="transmembrane region" description="Helical" evidence="5">
    <location>
        <begin position="169"/>
        <end position="186"/>
    </location>
</feature>
<evidence type="ECO:0000256" key="3">
    <source>
        <dbReference type="ARBA" id="ARBA00022989"/>
    </source>
</evidence>
<feature type="transmembrane region" description="Helical" evidence="5">
    <location>
        <begin position="265"/>
        <end position="288"/>
    </location>
</feature>
<reference evidence="6 7" key="1">
    <citation type="journal article" date="2014" name="PLoS Genet.">
        <title>Phylogenetically driven sequencing of extremely halophilic archaea reveals strategies for static and dynamic osmo-response.</title>
        <authorList>
            <person name="Becker E.A."/>
            <person name="Seitzer P.M."/>
            <person name="Tritt A."/>
            <person name="Larsen D."/>
            <person name="Krusor M."/>
            <person name="Yao A.I."/>
            <person name="Wu D."/>
            <person name="Madern D."/>
            <person name="Eisen J.A."/>
            <person name="Darling A.E."/>
            <person name="Facciotti M.T."/>
        </authorList>
    </citation>
    <scope>NUCLEOTIDE SEQUENCE [LARGE SCALE GENOMIC DNA]</scope>
    <source>
        <strain evidence="6 7">DSM 12281</strain>
    </source>
</reference>